<reference evidence="1" key="1">
    <citation type="submission" date="2020-11" db="EMBL/GenBank/DDBJ databases">
        <authorList>
            <consortium name="DOE Joint Genome Institute"/>
            <person name="Ahrendt S."/>
            <person name="Riley R."/>
            <person name="Andreopoulos W."/>
            <person name="Labutti K."/>
            <person name="Pangilinan J."/>
            <person name="Ruiz-Duenas F.J."/>
            <person name="Barrasa J.M."/>
            <person name="Sanchez-Garcia M."/>
            <person name="Camarero S."/>
            <person name="Miyauchi S."/>
            <person name="Serrano A."/>
            <person name="Linde D."/>
            <person name="Babiker R."/>
            <person name="Drula E."/>
            <person name="Ayuso-Fernandez I."/>
            <person name="Pacheco R."/>
            <person name="Padilla G."/>
            <person name="Ferreira P."/>
            <person name="Barriuso J."/>
            <person name="Kellner H."/>
            <person name="Castanera R."/>
            <person name="Alfaro M."/>
            <person name="Ramirez L."/>
            <person name="Pisabarro A.G."/>
            <person name="Kuo A."/>
            <person name="Tritt A."/>
            <person name="Lipzen A."/>
            <person name="He G."/>
            <person name="Yan M."/>
            <person name="Ng V."/>
            <person name="Cullen D."/>
            <person name="Martin F."/>
            <person name="Rosso M.-N."/>
            <person name="Henrissat B."/>
            <person name="Hibbett D."/>
            <person name="Martinez A.T."/>
            <person name="Grigoriev I.V."/>
        </authorList>
    </citation>
    <scope>NUCLEOTIDE SEQUENCE</scope>
    <source>
        <strain evidence="1">CIRM-BRFM 674</strain>
    </source>
</reference>
<keyword evidence="2" id="KW-1185">Reference proteome</keyword>
<dbReference type="Proteomes" id="UP000807469">
    <property type="component" value="Unassembled WGS sequence"/>
</dbReference>
<organism evidence="1 2">
    <name type="scientific">Pholiota conissans</name>
    <dbReference type="NCBI Taxonomy" id="109636"/>
    <lineage>
        <taxon>Eukaryota</taxon>
        <taxon>Fungi</taxon>
        <taxon>Dikarya</taxon>
        <taxon>Basidiomycota</taxon>
        <taxon>Agaricomycotina</taxon>
        <taxon>Agaricomycetes</taxon>
        <taxon>Agaricomycetidae</taxon>
        <taxon>Agaricales</taxon>
        <taxon>Agaricineae</taxon>
        <taxon>Strophariaceae</taxon>
        <taxon>Pholiota</taxon>
    </lineage>
</organism>
<name>A0A9P6CWI3_9AGAR</name>
<sequence>MSVSSSSAHSISAVPSYTPMPHDWLSNVDVATESSTLEDYTVIPTFRWMTPEEEECYHAVSHTRVSTPSPEKYLHTFTVPLMTDRPPLETSRVINFGVLNEIGLREAVPLASCLRGTKTMIHEPLHPVFSDLASDGLFVFNLKWYGHGFNYLCSIPLSSPDGRQMVKSHLAFLIAIAYCELFQTVRRFELESEGTLPYDSIFDNDAMRLSRGGIAFKNIKLMDIRMDAKTGIWYPSIELELPWDDALRSDQLKQSLP</sequence>
<comment type="caution">
    <text evidence="1">The sequence shown here is derived from an EMBL/GenBank/DDBJ whole genome shotgun (WGS) entry which is preliminary data.</text>
</comment>
<accession>A0A9P6CWI3</accession>
<proteinExistence type="predicted"/>
<dbReference type="EMBL" id="MU155159">
    <property type="protein sequence ID" value="KAF9482961.1"/>
    <property type="molecule type" value="Genomic_DNA"/>
</dbReference>
<evidence type="ECO:0000313" key="2">
    <source>
        <dbReference type="Proteomes" id="UP000807469"/>
    </source>
</evidence>
<evidence type="ECO:0000313" key="1">
    <source>
        <dbReference type="EMBL" id="KAF9482961.1"/>
    </source>
</evidence>
<dbReference type="AlphaFoldDB" id="A0A9P6CWI3"/>
<protein>
    <submittedName>
        <fullName evidence="1">Uncharacterized protein</fullName>
    </submittedName>
</protein>
<gene>
    <name evidence="1" type="ORF">BDN70DRAFT_892149</name>
</gene>